<comment type="caution">
    <text evidence="7">The sequence shown here is derived from an EMBL/GenBank/DDBJ whole genome shotgun (WGS) entry which is preliminary data.</text>
</comment>
<dbReference type="Pfam" id="PF02724">
    <property type="entry name" value="CDC45"/>
    <property type="match status" value="1"/>
</dbReference>
<dbReference type="GO" id="GO:0000727">
    <property type="term" value="P:double-strand break repair via break-induced replication"/>
    <property type="evidence" value="ECO:0007669"/>
    <property type="project" value="TreeGrafter"/>
</dbReference>
<feature type="compositionally biased region" description="Acidic residues" evidence="6">
    <location>
        <begin position="784"/>
        <end position="811"/>
    </location>
</feature>
<feature type="region of interest" description="Disordered" evidence="6">
    <location>
        <begin position="200"/>
        <end position="308"/>
    </location>
</feature>
<keyword evidence="5" id="KW-0131">Cell cycle</keyword>
<dbReference type="AlphaFoldDB" id="A0A0B1P706"/>
<dbReference type="InterPro" id="IPR003874">
    <property type="entry name" value="CDC45"/>
</dbReference>
<dbReference type="HOGENOM" id="CLU_005871_3_0_1"/>
<sequence>MYLPRSLISSLYLNLQRTHHPLSPPVIILVALEPDALCGCRILTQLLRRDYIPHKIKPIAGYGDLQKAGHDVIRPMMKSCGGNGGVVICLGTGGLVDLGTLLGLESEEEEVTYCGVEVWVLDARRPWHLANVFGGVPYLPQQNSDGQMASAKTPGVERGKIQRGYKPTNGGIIVFDDGDIEDDLTSERDSFFAIMDMPEIGDSMDERDTHETDSDESSESDGDFETLIEHRTSKKRKPIYYSDEEGQSESGRPHQRRRRSNSSSPKHKSLNHRPQIDLVSMKEHSVDQSCSRSISPPSAQPPAQPSARKLRRRLLKLRRKHESILQRYYKLGASYSEPISSMMYSLASELGREDNDLLWMAIVGVESMELYGRSSMGISIRTENLSSQKGWLGIRGFQIRQLIRDEVRRLNPPDLSDSSIGVNRYSSPEKINVIPIAARKPTDTSIQLSPEPRFLLIRHWSLYDSMLHSPYLSAKLHIWSENGRKRLHKLLAKMGVSLVQCKQNYTYMDMELKRGLRSKLLKYSEMYGLDGLVPAIDTGGKGINSTMEGWSFVRSWGWRGTFSAQDVGVIVGAILEVGKKPFTKIFEGSADKGDDLANIPDEDGTLESEEWVGRFWDAYDALEKIEELKAALPTAQHLHRAILRTGIALLEKHQVCHLRAFRMCVVKDGPDVNLFTHPSALTKLALWIGEAIAQQEKESKGKLGNSGRGTPLVVASLNETRGIYVIVGTGGGGGEDSVGFGDRQATKDKRKRHETMAKRKELKQKNKEFLRKKKEEARRLAMDNELDQEDESDTDTSDSSSSDDSDNGDNEGDQKNYHKGFGRNKFGNAFQEVVEETSARVRIDSFEHCVVEVKKEDLATFLENLSMKAVVG</sequence>
<proteinExistence type="inferred from homology"/>
<evidence type="ECO:0000256" key="4">
    <source>
        <dbReference type="ARBA" id="ARBA00023242"/>
    </source>
</evidence>
<comment type="subcellular location">
    <subcellularLocation>
        <location evidence="1">Nucleus</location>
    </subcellularLocation>
</comment>
<reference evidence="7 8" key="1">
    <citation type="journal article" date="2014" name="BMC Genomics">
        <title>Adaptive genomic structural variation in the grape powdery mildew pathogen, Erysiphe necator.</title>
        <authorList>
            <person name="Jones L."/>
            <person name="Riaz S."/>
            <person name="Morales-Cruz A."/>
            <person name="Amrine K.C."/>
            <person name="McGuire B."/>
            <person name="Gubler W.D."/>
            <person name="Walker M.A."/>
            <person name="Cantu D."/>
        </authorList>
    </citation>
    <scope>NUCLEOTIDE SEQUENCE [LARGE SCALE GENOMIC DNA]</scope>
    <source>
        <strain evidence="8">c</strain>
    </source>
</reference>
<dbReference type="GO" id="GO:0031573">
    <property type="term" value="P:mitotic intra-S DNA damage checkpoint signaling"/>
    <property type="evidence" value="ECO:0007669"/>
    <property type="project" value="EnsemblFungi"/>
</dbReference>
<dbReference type="STRING" id="52586.A0A0B1P706"/>
<dbReference type="PANTHER" id="PTHR10507:SF0">
    <property type="entry name" value="CELL DIVISION CONTROL PROTEIN 45 HOMOLOG"/>
    <property type="match status" value="1"/>
</dbReference>
<dbReference type="GO" id="GO:0003688">
    <property type="term" value="F:DNA replication origin binding"/>
    <property type="evidence" value="ECO:0007669"/>
    <property type="project" value="TreeGrafter"/>
</dbReference>
<dbReference type="GO" id="GO:0003682">
    <property type="term" value="F:chromatin binding"/>
    <property type="evidence" value="ECO:0007669"/>
    <property type="project" value="EnsemblFungi"/>
</dbReference>
<protein>
    <submittedName>
        <fullName evidence="7">Putative sna41 protein</fullName>
    </submittedName>
</protein>
<gene>
    <name evidence="7" type="ORF">EV44_g6181</name>
</gene>
<feature type="compositionally biased region" description="Basic and acidic residues" evidence="6">
    <location>
        <begin position="754"/>
        <end position="782"/>
    </location>
</feature>
<dbReference type="GO" id="GO:0006270">
    <property type="term" value="P:DNA replication initiation"/>
    <property type="evidence" value="ECO:0007669"/>
    <property type="project" value="InterPro"/>
</dbReference>
<evidence type="ECO:0000313" key="7">
    <source>
        <dbReference type="EMBL" id="KHJ34477.1"/>
    </source>
</evidence>
<dbReference type="OMA" id="EDCFMEA"/>
<evidence type="ECO:0000256" key="5">
    <source>
        <dbReference type="ARBA" id="ARBA00023306"/>
    </source>
</evidence>
<keyword evidence="3" id="KW-0235">DNA replication</keyword>
<feature type="region of interest" description="Disordered" evidence="6">
    <location>
        <begin position="144"/>
        <end position="163"/>
    </location>
</feature>
<feature type="compositionally biased region" description="Basic residues" evidence="6">
    <location>
        <begin position="253"/>
        <end position="271"/>
    </location>
</feature>
<dbReference type="EMBL" id="JNVN01000849">
    <property type="protein sequence ID" value="KHJ34477.1"/>
    <property type="molecule type" value="Genomic_DNA"/>
</dbReference>
<dbReference type="GO" id="GO:0031261">
    <property type="term" value="C:DNA replication preinitiation complex"/>
    <property type="evidence" value="ECO:0007669"/>
    <property type="project" value="EnsemblFungi"/>
</dbReference>
<dbReference type="Proteomes" id="UP000030854">
    <property type="component" value="Unassembled WGS sequence"/>
</dbReference>
<evidence type="ECO:0000256" key="6">
    <source>
        <dbReference type="SAM" id="MobiDB-lite"/>
    </source>
</evidence>
<name>A0A0B1P706_UNCNE</name>
<keyword evidence="4" id="KW-0539">Nucleus</keyword>
<evidence type="ECO:0000256" key="1">
    <source>
        <dbReference type="ARBA" id="ARBA00004123"/>
    </source>
</evidence>
<evidence type="ECO:0000313" key="8">
    <source>
        <dbReference type="Proteomes" id="UP000030854"/>
    </source>
</evidence>
<evidence type="ECO:0000256" key="2">
    <source>
        <dbReference type="ARBA" id="ARBA00010727"/>
    </source>
</evidence>
<keyword evidence="8" id="KW-1185">Reference proteome</keyword>
<comment type="similarity">
    <text evidence="2">Belongs to the CDC45 family.</text>
</comment>
<dbReference type="GO" id="GO:1902977">
    <property type="term" value="P:mitotic DNA replication preinitiation complex assembly"/>
    <property type="evidence" value="ECO:0007669"/>
    <property type="project" value="EnsemblFungi"/>
</dbReference>
<dbReference type="PANTHER" id="PTHR10507">
    <property type="entry name" value="CDC45-RELATED PROTEIN"/>
    <property type="match status" value="1"/>
</dbReference>
<feature type="region of interest" description="Disordered" evidence="6">
    <location>
        <begin position="735"/>
        <end position="822"/>
    </location>
</feature>
<dbReference type="GO" id="GO:0000785">
    <property type="term" value="C:chromatin"/>
    <property type="evidence" value="ECO:0007669"/>
    <property type="project" value="EnsemblFungi"/>
</dbReference>
<evidence type="ECO:0000256" key="3">
    <source>
        <dbReference type="ARBA" id="ARBA00022705"/>
    </source>
</evidence>
<feature type="compositionally biased region" description="Acidic residues" evidence="6">
    <location>
        <begin position="213"/>
        <end position="226"/>
    </location>
</feature>
<organism evidence="7 8">
    <name type="scientific">Uncinula necator</name>
    <name type="common">Grape powdery mildew</name>
    <dbReference type="NCBI Taxonomy" id="52586"/>
    <lineage>
        <taxon>Eukaryota</taxon>
        <taxon>Fungi</taxon>
        <taxon>Dikarya</taxon>
        <taxon>Ascomycota</taxon>
        <taxon>Pezizomycotina</taxon>
        <taxon>Leotiomycetes</taxon>
        <taxon>Erysiphales</taxon>
        <taxon>Erysiphaceae</taxon>
        <taxon>Erysiphe</taxon>
    </lineage>
</organism>
<dbReference type="GO" id="GO:0003697">
    <property type="term" value="F:single-stranded DNA binding"/>
    <property type="evidence" value="ECO:0007669"/>
    <property type="project" value="TreeGrafter"/>
</dbReference>
<accession>A0A0B1P706</accession>